<sequence>MALNAHPDRPGPGNGVGGEGESDETDIETGTGTGTGTGIDTDSELLPCGRELSVVWEAWDALESAPGAGALQVTAPDVAGWHVSDPHLVECPYCSAALADLASLSAAVERTRAVEPPGPAEVSDLTARVMDIVRLELRPGRPLPLGELDDDLWIVEAAAARAFRAAAESLPGVRAGSCRVSPRERGPVHVRLEVAAGVHLNLPELAEEIRSRVAESARDAIGIEVESIDVLVVDLFDGEEGDG</sequence>
<accession>A0ABZ2A6V8</accession>
<protein>
    <recommendedName>
        <fullName evidence="4">Asp23/Gls24 family envelope stress response protein</fullName>
    </recommendedName>
</protein>
<dbReference type="RefSeq" id="WP_329077976.1">
    <property type="nucleotide sequence ID" value="NZ_CP109495.1"/>
</dbReference>
<dbReference type="Proteomes" id="UP001432209">
    <property type="component" value="Chromosome"/>
</dbReference>
<gene>
    <name evidence="2" type="ORF">OG442_24025</name>
</gene>
<dbReference type="EMBL" id="CP109495">
    <property type="protein sequence ID" value="WUX54371.1"/>
    <property type="molecule type" value="Genomic_DNA"/>
</dbReference>
<evidence type="ECO:0000313" key="3">
    <source>
        <dbReference type="Proteomes" id="UP001432209"/>
    </source>
</evidence>
<organism evidence="2 3">
    <name type="scientific">Streptomyces niveus</name>
    <name type="common">Streptomyces spheroides</name>
    <dbReference type="NCBI Taxonomy" id="193462"/>
    <lineage>
        <taxon>Bacteria</taxon>
        <taxon>Bacillati</taxon>
        <taxon>Actinomycetota</taxon>
        <taxon>Actinomycetes</taxon>
        <taxon>Kitasatosporales</taxon>
        <taxon>Streptomycetaceae</taxon>
        <taxon>Streptomyces</taxon>
    </lineage>
</organism>
<evidence type="ECO:0000313" key="2">
    <source>
        <dbReference type="EMBL" id="WUX54371.1"/>
    </source>
</evidence>
<proteinExistence type="predicted"/>
<evidence type="ECO:0008006" key="4">
    <source>
        <dbReference type="Google" id="ProtNLM"/>
    </source>
</evidence>
<feature type="region of interest" description="Disordered" evidence="1">
    <location>
        <begin position="1"/>
        <end position="44"/>
    </location>
</feature>
<name>A0ABZ2A6V8_STRNV</name>
<keyword evidence="3" id="KW-1185">Reference proteome</keyword>
<reference evidence="2" key="1">
    <citation type="submission" date="2022-10" db="EMBL/GenBank/DDBJ databases">
        <title>The complete genomes of actinobacterial strains from the NBC collection.</title>
        <authorList>
            <person name="Joergensen T.S."/>
            <person name="Alvarez Arevalo M."/>
            <person name="Sterndorff E.B."/>
            <person name="Faurdal D."/>
            <person name="Vuksanovic O."/>
            <person name="Mourched A.-S."/>
            <person name="Charusanti P."/>
            <person name="Shaw S."/>
            <person name="Blin K."/>
            <person name="Weber T."/>
        </authorList>
    </citation>
    <scope>NUCLEOTIDE SEQUENCE</scope>
    <source>
        <strain evidence="2">NBC_01432</strain>
    </source>
</reference>
<evidence type="ECO:0000256" key="1">
    <source>
        <dbReference type="SAM" id="MobiDB-lite"/>
    </source>
</evidence>